<feature type="region of interest" description="Disordered" evidence="3">
    <location>
        <begin position="865"/>
        <end position="913"/>
    </location>
</feature>
<dbReference type="Gene3D" id="1.20.58.1540">
    <property type="entry name" value="Actin interacting protein 3, C-terminal domain"/>
    <property type="match status" value="1"/>
</dbReference>
<reference evidence="6" key="2">
    <citation type="submission" date="2020-10" db="UniProtKB">
        <authorList>
            <consortium name="WormBaseParasite"/>
        </authorList>
    </citation>
    <scope>IDENTIFICATION</scope>
</reference>
<feature type="compositionally biased region" description="Low complexity" evidence="3">
    <location>
        <begin position="442"/>
        <end position="455"/>
    </location>
</feature>
<feature type="coiled-coil region" evidence="2">
    <location>
        <begin position="631"/>
        <end position="684"/>
    </location>
</feature>
<proteinExistence type="predicted"/>
<feature type="coiled-coil region" evidence="2">
    <location>
        <begin position="545"/>
        <end position="572"/>
    </location>
</feature>
<dbReference type="InterPro" id="IPR022782">
    <property type="entry name" value="AIP3-like_C"/>
</dbReference>
<dbReference type="InterPro" id="IPR051825">
    <property type="entry name" value="SRCIN1"/>
</dbReference>
<evidence type="ECO:0000259" key="4">
    <source>
        <dbReference type="Pfam" id="PF03915"/>
    </source>
</evidence>
<feature type="region of interest" description="Disordered" evidence="3">
    <location>
        <begin position="398"/>
        <end position="464"/>
    </location>
</feature>
<reference evidence="5" key="1">
    <citation type="journal article" date="2013" name="Genetics">
        <title>The draft genome and transcriptome of Panagrellus redivivus are shaped by the harsh demands of a free-living lifestyle.</title>
        <authorList>
            <person name="Srinivasan J."/>
            <person name="Dillman A.R."/>
            <person name="Macchietto M.G."/>
            <person name="Heikkinen L."/>
            <person name="Lakso M."/>
            <person name="Fracchia K.M."/>
            <person name="Antoshechkin I."/>
            <person name="Mortazavi A."/>
            <person name="Wong G."/>
            <person name="Sternberg P.W."/>
        </authorList>
    </citation>
    <scope>NUCLEOTIDE SEQUENCE [LARGE SCALE GENOMIC DNA]</scope>
    <source>
        <strain evidence="5">MT8872</strain>
    </source>
</reference>
<keyword evidence="1 2" id="KW-0175">Coiled coil</keyword>
<dbReference type="PANTHER" id="PTHR22741">
    <property type="entry name" value="P140CAP/SNIP-RELATED"/>
    <property type="match status" value="1"/>
</dbReference>
<accession>A0A7E4VQ34</accession>
<keyword evidence="5" id="KW-1185">Reference proteome</keyword>
<dbReference type="AlphaFoldDB" id="A0A7E4VQ34"/>
<organism evidence="5 6">
    <name type="scientific">Panagrellus redivivus</name>
    <name type="common">Microworm</name>
    <dbReference type="NCBI Taxonomy" id="6233"/>
    <lineage>
        <taxon>Eukaryota</taxon>
        <taxon>Metazoa</taxon>
        <taxon>Ecdysozoa</taxon>
        <taxon>Nematoda</taxon>
        <taxon>Chromadorea</taxon>
        <taxon>Rhabditida</taxon>
        <taxon>Tylenchina</taxon>
        <taxon>Panagrolaimomorpha</taxon>
        <taxon>Panagrolaimoidea</taxon>
        <taxon>Panagrolaimidae</taxon>
        <taxon>Panagrellus</taxon>
    </lineage>
</organism>
<dbReference type="Pfam" id="PF03915">
    <property type="entry name" value="AIP3"/>
    <property type="match status" value="1"/>
</dbReference>
<sequence length="971" mass="106323">MPSVFFSWRPKLIRIGRHKPPEQSATATIAGHHVPQAIDPLAQDEPVPVALAPASANNTTSGYLSDGAIGAPYETYDQGGYSDVESYANNLGSTTPRGMRSVRFSEGVGSNHSAATSHNNAKPSPIIITNRPPSIILGSNGPNVAPQQQPQLVQPVGPPSRASWAPPPPPAHAPGSTAHPESVLSRGPSPMAMAPLAREEPQEDPNVSPQPPRPAKNNGSNFYRSSLSASLNVNHGHGHHPRENRANLLLQQLRADDGAQSESDVSTNEHTLTIPPSKSYSTTIFLQYNDEVKRSQLPTNVRTIEQVKGLFLRSFPNLTHYYLDQPHVKVYIQESAKGQLFYELDDVREIKDKSVLKIREQNNTGYQSPPPIRFTDHPPSAIADYVSEPEIDDYRDRSHGRFGGSFRMRPASAVPGENGRMYNPNSLTKSLRSPAGSTTGRYDPYYDPYSSDTSSQGPRSGSVTPIIDKETRFRMDTMERQLQGLSSLVHSALVSKGVSETTQKDMLDLRRQILEFHPEVTRFTSIEEPRAGSVLESVTTSVYNAPETQRELTSIKRALQAAQNEMSDLRRNTQLNIQTSREIINEAYAQITQSLQKQANGNGPSAGTIPTTVADPNNATEALRKDHLTQLSELQSSLRSFETNVENIRRSVLNSNRKLRMTEVEQLTNNLTKIGRQAAKIKTQFPDLQGELEQRIKKDMERIVQEQNFIKEETNQVDGCLRRCKTLANMMVTMKKLAMIQDPAITHKTSGRGDDGKPPIFGKSVPKNGNGGDNALAPVAANKPPPATSAPSEDDHNSIPAIPPAPFNYEKPTSSTLHSSPPPTAPKPPPSDAPTPHVLDSILDELNFAPTDSKKVTPAVLGNEMATSMTCKVPPRPPERNQSSVDRISQYGASTSFPPLPMQQTNALTTDSASNSEINRLSAISSTESINSQDGLRNKASVLASNKSRIDDKQRELNDQLEKLQQLCPTL</sequence>
<evidence type="ECO:0000256" key="2">
    <source>
        <dbReference type="SAM" id="Coils"/>
    </source>
</evidence>
<evidence type="ECO:0000313" key="5">
    <source>
        <dbReference type="Proteomes" id="UP000492821"/>
    </source>
</evidence>
<feature type="compositionally biased region" description="Pro residues" evidence="3">
    <location>
        <begin position="820"/>
        <end position="833"/>
    </location>
</feature>
<feature type="compositionally biased region" description="Polar residues" evidence="3">
    <location>
        <begin position="108"/>
        <end position="122"/>
    </location>
</feature>
<feature type="region of interest" description="Disordered" evidence="3">
    <location>
        <begin position="746"/>
        <end position="838"/>
    </location>
</feature>
<dbReference type="WBParaSite" id="Pan_g23798.t2">
    <property type="protein sequence ID" value="Pan_g23798.t2"/>
    <property type="gene ID" value="Pan_g23798"/>
</dbReference>
<feature type="region of interest" description="Disordered" evidence="3">
    <location>
        <begin position="92"/>
        <end position="224"/>
    </location>
</feature>
<feature type="compositionally biased region" description="Polar residues" evidence="3">
    <location>
        <begin position="880"/>
        <end position="913"/>
    </location>
</feature>
<feature type="compositionally biased region" description="Low complexity" evidence="3">
    <location>
        <begin position="142"/>
        <end position="164"/>
    </location>
</feature>
<feature type="compositionally biased region" description="Polar residues" evidence="3">
    <location>
        <begin position="423"/>
        <end position="440"/>
    </location>
</feature>
<evidence type="ECO:0000256" key="1">
    <source>
        <dbReference type="ARBA" id="ARBA00023054"/>
    </source>
</evidence>
<protein>
    <submittedName>
        <fullName evidence="6">AIP3 domain-containing protein</fullName>
    </submittedName>
</protein>
<name>A0A7E4VQ34_PANRE</name>
<dbReference type="PANTHER" id="PTHR22741:SF10">
    <property type="entry name" value="COILED-COIL DOMAIN-CONTAINING PROTEIN CG32809"/>
    <property type="match status" value="1"/>
</dbReference>
<evidence type="ECO:0000313" key="6">
    <source>
        <dbReference type="WBParaSite" id="Pan_g23798.t2"/>
    </source>
</evidence>
<feature type="domain" description="Actin interacting protein 3-like C-terminal" evidence="4">
    <location>
        <begin position="285"/>
        <end position="714"/>
    </location>
</feature>
<dbReference type="Proteomes" id="UP000492821">
    <property type="component" value="Unassembled WGS sequence"/>
</dbReference>
<dbReference type="GO" id="GO:0005737">
    <property type="term" value="C:cytoplasm"/>
    <property type="evidence" value="ECO:0007669"/>
    <property type="project" value="TreeGrafter"/>
</dbReference>
<evidence type="ECO:0000256" key="3">
    <source>
        <dbReference type="SAM" id="MobiDB-lite"/>
    </source>
</evidence>